<sequence length="315" mass="36187">MFILVPRCLIQQTCFSLCSFGEILYPSPLSRKEGKEKQADKNALSVPRLSVCADGGKVDRARLCQTEVRVTVPQTTERRQTQFTIIEFEHDTLRILLDYLHTGSCPLTCTSIPGLICAAEHYDLPPNSCRLASTTPSSSFRIEVVCNMLSSLENYYWRYTSASELVNMILAFVETRAVQVFESPDFLQLSESMVNMMMARNLEVAEITKFEAMLTWAKNRVRVKGASKVDSRVEFRCIMERLTRELKLYRISPQDLIKIVLPSKAIKNERILETLMFQANSGMYRINDSYLEACQQRLQKQDSKFSEWESFDYGL</sequence>
<name>A0A423TYS6_PENVA</name>
<dbReference type="SUPFAM" id="SSF54695">
    <property type="entry name" value="POZ domain"/>
    <property type="match status" value="1"/>
</dbReference>
<dbReference type="GO" id="GO:0005737">
    <property type="term" value="C:cytoplasm"/>
    <property type="evidence" value="ECO:0007669"/>
    <property type="project" value="TreeGrafter"/>
</dbReference>
<dbReference type="STRING" id="6689.A0A423TYS6"/>
<feature type="domain" description="BACK" evidence="1">
    <location>
        <begin position="161"/>
        <end position="237"/>
    </location>
</feature>
<dbReference type="Gene3D" id="3.30.710.10">
    <property type="entry name" value="Potassium Channel Kv1.1, Chain A"/>
    <property type="match status" value="1"/>
</dbReference>
<dbReference type="PANTHER" id="PTHR46306:SF1">
    <property type="entry name" value="BTB_POZ DOMAIN-CONTAINING PROTEIN 9"/>
    <property type="match status" value="1"/>
</dbReference>
<evidence type="ECO:0000313" key="2">
    <source>
        <dbReference type="EMBL" id="ROT81615.1"/>
    </source>
</evidence>
<gene>
    <name evidence="2" type="ORF">C7M84_025229</name>
</gene>
<dbReference type="GO" id="GO:0048512">
    <property type="term" value="P:circadian behavior"/>
    <property type="evidence" value="ECO:0007669"/>
    <property type="project" value="TreeGrafter"/>
</dbReference>
<organism evidence="2 3">
    <name type="scientific">Penaeus vannamei</name>
    <name type="common">Whiteleg shrimp</name>
    <name type="synonym">Litopenaeus vannamei</name>
    <dbReference type="NCBI Taxonomy" id="6689"/>
    <lineage>
        <taxon>Eukaryota</taxon>
        <taxon>Metazoa</taxon>
        <taxon>Ecdysozoa</taxon>
        <taxon>Arthropoda</taxon>
        <taxon>Crustacea</taxon>
        <taxon>Multicrustacea</taxon>
        <taxon>Malacostraca</taxon>
        <taxon>Eumalacostraca</taxon>
        <taxon>Eucarida</taxon>
        <taxon>Decapoda</taxon>
        <taxon>Dendrobranchiata</taxon>
        <taxon>Penaeoidea</taxon>
        <taxon>Penaeidae</taxon>
        <taxon>Penaeus</taxon>
    </lineage>
</organism>
<dbReference type="GO" id="GO:0050804">
    <property type="term" value="P:modulation of chemical synaptic transmission"/>
    <property type="evidence" value="ECO:0007669"/>
    <property type="project" value="TreeGrafter"/>
</dbReference>
<proteinExistence type="predicted"/>
<evidence type="ECO:0000313" key="3">
    <source>
        <dbReference type="Proteomes" id="UP000283509"/>
    </source>
</evidence>
<dbReference type="Proteomes" id="UP000283509">
    <property type="component" value="Unassembled WGS sequence"/>
</dbReference>
<reference evidence="2 3" key="2">
    <citation type="submission" date="2019-01" db="EMBL/GenBank/DDBJ databases">
        <title>The decoding of complex shrimp genome reveals the adaptation for benthos swimmer, frequently molting mechanism and breeding impact on genome.</title>
        <authorList>
            <person name="Sun Y."/>
            <person name="Gao Y."/>
            <person name="Yu Y."/>
        </authorList>
    </citation>
    <scope>NUCLEOTIDE SEQUENCE [LARGE SCALE GENOMIC DNA]</scope>
    <source>
        <tissue evidence="2">Muscle</tissue>
    </source>
</reference>
<comment type="caution">
    <text evidence="2">The sequence shown here is derived from an EMBL/GenBank/DDBJ whole genome shotgun (WGS) entry which is preliminary data.</text>
</comment>
<protein>
    <recommendedName>
        <fullName evidence="1">BACK domain-containing protein</fullName>
    </recommendedName>
</protein>
<dbReference type="InterPro" id="IPR052407">
    <property type="entry name" value="BTB_POZ_domain_cont_9"/>
</dbReference>
<dbReference type="AlphaFoldDB" id="A0A423TYS6"/>
<dbReference type="InterPro" id="IPR011333">
    <property type="entry name" value="SKP1/BTB/POZ_sf"/>
</dbReference>
<dbReference type="Pfam" id="PF07707">
    <property type="entry name" value="BACK"/>
    <property type="match status" value="1"/>
</dbReference>
<accession>A0A423TYS6</accession>
<dbReference type="CDD" id="cd18186">
    <property type="entry name" value="BTB_POZ_ZBTB_KLHL-like"/>
    <property type="match status" value="1"/>
</dbReference>
<evidence type="ECO:0000259" key="1">
    <source>
        <dbReference type="Pfam" id="PF07707"/>
    </source>
</evidence>
<reference evidence="2 3" key="1">
    <citation type="submission" date="2018-04" db="EMBL/GenBank/DDBJ databases">
        <authorList>
            <person name="Zhang X."/>
            <person name="Yuan J."/>
            <person name="Li F."/>
            <person name="Xiang J."/>
        </authorList>
    </citation>
    <scope>NUCLEOTIDE SEQUENCE [LARGE SCALE GENOMIC DNA]</scope>
    <source>
        <tissue evidence="2">Muscle</tissue>
    </source>
</reference>
<dbReference type="Gene3D" id="1.25.40.420">
    <property type="match status" value="1"/>
</dbReference>
<keyword evidence="3" id="KW-1185">Reference proteome</keyword>
<dbReference type="PANTHER" id="PTHR46306">
    <property type="entry name" value="BTB/POZ DOMAIN-CONTAINING PROTEIN 9"/>
    <property type="match status" value="1"/>
</dbReference>
<dbReference type="InterPro" id="IPR011705">
    <property type="entry name" value="BACK"/>
</dbReference>
<dbReference type="GO" id="GO:0008344">
    <property type="term" value="P:adult locomotory behavior"/>
    <property type="evidence" value="ECO:0007669"/>
    <property type="project" value="TreeGrafter"/>
</dbReference>
<dbReference type="EMBL" id="QCYY01000949">
    <property type="protein sequence ID" value="ROT81615.1"/>
    <property type="molecule type" value="Genomic_DNA"/>
</dbReference>